<keyword evidence="4 12" id="KW-0894">Sodium channel</keyword>
<evidence type="ECO:0000313" key="15">
    <source>
        <dbReference type="Proteomes" id="UP001151699"/>
    </source>
</evidence>
<evidence type="ECO:0000256" key="2">
    <source>
        <dbReference type="ARBA" id="ARBA00007193"/>
    </source>
</evidence>
<evidence type="ECO:0000256" key="8">
    <source>
        <dbReference type="ARBA" id="ARBA00023065"/>
    </source>
</evidence>
<evidence type="ECO:0000313" key="14">
    <source>
        <dbReference type="EMBL" id="KAJ6634965.1"/>
    </source>
</evidence>
<keyword evidence="11 12" id="KW-0407">Ion channel</keyword>
<evidence type="ECO:0000256" key="1">
    <source>
        <dbReference type="ARBA" id="ARBA00004141"/>
    </source>
</evidence>
<evidence type="ECO:0000256" key="7">
    <source>
        <dbReference type="ARBA" id="ARBA00023053"/>
    </source>
</evidence>
<protein>
    <submittedName>
        <fullName evidence="14">Pickpocket protein 28</fullName>
    </submittedName>
</protein>
<dbReference type="InterPro" id="IPR001873">
    <property type="entry name" value="ENaC"/>
</dbReference>
<keyword evidence="5 12" id="KW-0812">Transmembrane</keyword>
<reference evidence="14" key="1">
    <citation type="submission" date="2022-07" db="EMBL/GenBank/DDBJ databases">
        <authorList>
            <person name="Trinca V."/>
            <person name="Uliana J.V.C."/>
            <person name="Torres T.T."/>
            <person name="Ward R.J."/>
            <person name="Monesi N."/>
        </authorList>
    </citation>
    <scope>NUCLEOTIDE SEQUENCE</scope>
    <source>
        <strain evidence="14">HSMRA1968</strain>
        <tissue evidence="14">Whole embryos</tissue>
    </source>
</reference>
<evidence type="ECO:0000256" key="9">
    <source>
        <dbReference type="ARBA" id="ARBA00023136"/>
    </source>
</evidence>
<dbReference type="OrthoDB" id="6021021at2759"/>
<keyword evidence="6 13" id="KW-1133">Transmembrane helix</keyword>
<keyword evidence="8 12" id="KW-0406">Ion transport</keyword>
<dbReference type="Gene3D" id="1.10.287.820">
    <property type="entry name" value="Acid-sensing ion channel domain"/>
    <property type="match status" value="1"/>
</dbReference>
<evidence type="ECO:0000256" key="12">
    <source>
        <dbReference type="RuleBase" id="RU000679"/>
    </source>
</evidence>
<comment type="similarity">
    <text evidence="2 12">Belongs to the amiloride-sensitive sodium channel (TC 1.A.6) family.</text>
</comment>
<evidence type="ECO:0000256" key="6">
    <source>
        <dbReference type="ARBA" id="ARBA00022989"/>
    </source>
</evidence>
<dbReference type="EMBL" id="WJQU01000004">
    <property type="protein sequence ID" value="KAJ6634965.1"/>
    <property type="molecule type" value="Genomic_DNA"/>
</dbReference>
<gene>
    <name evidence="14" type="primary">ppk28_9</name>
    <name evidence="14" type="ORF">Bhyg_13547</name>
</gene>
<feature type="transmembrane region" description="Helical" evidence="13">
    <location>
        <begin position="382"/>
        <end position="401"/>
    </location>
</feature>
<evidence type="ECO:0000256" key="11">
    <source>
        <dbReference type="ARBA" id="ARBA00023303"/>
    </source>
</evidence>
<evidence type="ECO:0000256" key="10">
    <source>
        <dbReference type="ARBA" id="ARBA00023201"/>
    </source>
</evidence>
<keyword evidence="7" id="KW-0915">Sodium</keyword>
<comment type="subcellular location">
    <subcellularLocation>
        <location evidence="1">Membrane</location>
        <topology evidence="1">Multi-pass membrane protein</topology>
    </subcellularLocation>
</comment>
<dbReference type="GO" id="GO:0015280">
    <property type="term" value="F:ligand-gated sodium channel activity"/>
    <property type="evidence" value="ECO:0007669"/>
    <property type="project" value="TreeGrafter"/>
</dbReference>
<dbReference type="PANTHER" id="PTHR11690">
    <property type="entry name" value="AMILORIDE-SENSITIVE SODIUM CHANNEL-RELATED"/>
    <property type="match status" value="1"/>
</dbReference>
<dbReference type="Pfam" id="PF00858">
    <property type="entry name" value="ASC"/>
    <property type="match status" value="2"/>
</dbReference>
<dbReference type="AlphaFoldDB" id="A0A9Q0MPS8"/>
<dbReference type="Gene3D" id="2.60.470.10">
    <property type="entry name" value="Acid-sensing ion channels like domains"/>
    <property type="match status" value="1"/>
</dbReference>
<keyword evidence="15" id="KW-1185">Reference proteome</keyword>
<comment type="caution">
    <text evidence="14">The sequence shown here is derived from an EMBL/GenBank/DDBJ whole genome shotgun (WGS) entry which is preliminary data.</text>
</comment>
<evidence type="ECO:0000256" key="4">
    <source>
        <dbReference type="ARBA" id="ARBA00022461"/>
    </source>
</evidence>
<dbReference type="GO" id="GO:0005886">
    <property type="term" value="C:plasma membrane"/>
    <property type="evidence" value="ECO:0007669"/>
    <property type="project" value="TreeGrafter"/>
</dbReference>
<dbReference type="PANTHER" id="PTHR11690:SF243">
    <property type="entry name" value="PICKPOCKET 12-RELATED"/>
    <property type="match status" value="1"/>
</dbReference>
<organism evidence="14 15">
    <name type="scientific">Pseudolycoriella hygida</name>
    <dbReference type="NCBI Taxonomy" id="35572"/>
    <lineage>
        <taxon>Eukaryota</taxon>
        <taxon>Metazoa</taxon>
        <taxon>Ecdysozoa</taxon>
        <taxon>Arthropoda</taxon>
        <taxon>Hexapoda</taxon>
        <taxon>Insecta</taxon>
        <taxon>Pterygota</taxon>
        <taxon>Neoptera</taxon>
        <taxon>Endopterygota</taxon>
        <taxon>Diptera</taxon>
        <taxon>Nematocera</taxon>
        <taxon>Sciaroidea</taxon>
        <taxon>Sciaridae</taxon>
        <taxon>Pseudolycoriella</taxon>
    </lineage>
</organism>
<name>A0A9Q0MPS8_9DIPT</name>
<sequence length="472" mass="54608">MSQSDSNVRKRKNEKPAYTCSENVEEYLTNSTLHGLRYVGNRKISYFERIFFGLSFIFVIVLSGYFISNIWNKWSATPIIIALNSRSTSIGDIPFPAVTICNYYLRHVRRHPDDEWDVDVDDFIDLPPTDWTPERGYRIEEGGQIYPRPGPGSGSHMGLTVVLNTNVDEYHCSTTNSQGFKVLLHSPTETPQLQNFGFSLTPGYESRVVITPKLSDASDKVRPIPQSQRKCVFANEANLSYFRTYSRKNCELECQSYLIEQACGCVLYFMPKMGNETPICNRDDFDCYRDMISAIELTQNETYSCNCLPGCFELSYSNEVSVAKLGTDQFYTKGNFAKLYGAKYSQRNVAIMHVYYEQNFFRSNSKQELIGFTEFLSSSGGLLGLFLGFSVISIIEIFYYLTFRPCFNRKKQLKIGEKLRFSRSRHRTQKIVQFEQNAPFKRRKLFGQGKHKDLELFKPKMVEPTNRYHYFE</sequence>
<feature type="transmembrane region" description="Helical" evidence="13">
    <location>
        <begin position="50"/>
        <end position="71"/>
    </location>
</feature>
<keyword evidence="9 13" id="KW-0472">Membrane</keyword>
<accession>A0A9Q0MPS8</accession>
<evidence type="ECO:0000256" key="3">
    <source>
        <dbReference type="ARBA" id="ARBA00022448"/>
    </source>
</evidence>
<keyword evidence="10 12" id="KW-0739">Sodium transport</keyword>
<keyword evidence="3 12" id="KW-0813">Transport</keyword>
<evidence type="ECO:0000256" key="13">
    <source>
        <dbReference type="SAM" id="Phobius"/>
    </source>
</evidence>
<dbReference type="Proteomes" id="UP001151699">
    <property type="component" value="Chromosome C"/>
</dbReference>
<evidence type="ECO:0000256" key="5">
    <source>
        <dbReference type="ARBA" id="ARBA00022692"/>
    </source>
</evidence>
<proteinExistence type="inferred from homology"/>